<name>A0A5D4LYW6_9BACI</name>
<dbReference type="PANTHER" id="PTHR34216:SF3">
    <property type="entry name" value="POLY-BETA-1,6-N-ACETYL-D-GLUCOSAMINE N-DEACETYLASE"/>
    <property type="match status" value="1"/>
</dbReference>
<dbReference type="EMBL" id="VTEG01000040">
    <property type="protein sequence ID" value="TYR94293.1"/>
    <property type="molecule type" value="Genomic_DNA"/>
</dbReference>
<protein>
    <submittedName>
        <fullName evidence="4">Polysaccharide deacetylase family protein</fullName>
    </submittedName>
</protein>
<reference evidence="4 5" key="1">
    <citation type="submission" date="2019-08" db="EMBL/GenBank/DDBJ databases">
        <title>Bacillus genomes from the desert of Cuatro Cienegas, Coahuila.</title>
        <authorList>
            <person name="Olmedo-Alvarez G."/>
        </authorList>
    </citation>
    <scope>NUCLEOTIDE SEQUENCE [LARGE SCALE GENOMIC DNA]</scope>
    <source>
        <strain evidence="4 5">CH128b_4D</strain>
    </source>
</reference>
<dbReference type="GO" id="GO:0016810">
    <property type="term" value="F:hydrolase activity, acting on carbon-nitrogen (but not peptide) bonds"/>
    <property type="evidence" value="ECO:0007669"/>
    <property type="project" value="InterPro"/>
</dbReference>
<dbReference type="GO" id="GO:0005576">
    <property type="term" value="C:extracellular region"/>
    <property type="evidence" value="ECO:0007669"/>
    <property type="project" value="UniProtKB-SubCell"/>
</dbReference>
<dbReference type="RefSeq" id="WP_148955394.1">
    <property type="nucleotide sequence ID" value="NZ_VTEG01000040.1"/>
</dbReference>
<dbReference type="SUPFAM" id="SSF88713">
    <property type="entry name" value="Glycoside hydrolase/deacetylase"/>
    <property type="match status" value="1"/>
</dbReference>
<proteinExistence type="predicted"/>
<evidence type="ECO:0000256" key="1">
    <source>
        <dbReference type="ARBA" id="ARBA00004613"/>
    </source>
</evidence>
<dbReference type="InterPro" id="IPR011330">
    <property type="entry name" value="Glyco_hydro/deAcase_b/a-brl"/>
</dbReference>
<gene>
    <name evidence="4" type="ORF">FZC84_22605</name>
</gene>
<dbReference type="Proteomes" id="UP000325182">
    <property type="component" value="Unassembled WGS sequence"/>
</dbReference>
<dbReference type="InterPro" id="IPR002509">
    <property type="entry name" value="NODB_dom"/>
</dbReference>
<dbReference type="CDD" id="cd10966">
    <property type="entry name" value="CE4_yadE_5s"/>
    <property type="match status" value="1"/>
</dbReference>
<organism evidence="4 5">
    <name type="scientific">Rossellomorea vietnamensis</name>
    <dbReference type="NCBI Taxonomy" id="218284"/>
    <lineage>
        <taxon>Bacteria</taxon>
        <taxon>Bacillati</taxon>
        <taxon>Bacillota</taxon>
        <taxon>Bacilli</taxon>
        <taxon>Bacillales</taxon>
        <taxon>Bacillaceae</taxon>
        <taxon>Rossellomorea</taxon>
    </lineage>
</organism>
<evidence type="ECO:0000313" key="4">
    <source>
        <dbReference type="EMBL" id="TYR94293.1"/>
    </source>
</evidence>
<evidence type="ECO:0000259" key="3">
    <source>
        <dbReference type="PROSITE" id="PS51677"/>
    </source>
</evidence>
<comment type="caution">
    <text evidence="4">The sequence shown here is derived from an EMBL/GenBank/DDBJ whole genome shotgun (WGS) entry which is preliminary data.</text>
</comment>
<dbReference type="InterPro" id="IPR051398">
    <property type="entry name" value="Polysacch_Deacetylase"/>
</dbReference>
<feature type="domain" description="NodB homology" evidence="3">
    <location>
        <begin position="137"/>
        <end position="308"/>
    </location>
</feature>
<dbReference type="GO" id="GO:0005975">
    <property type="term" value="P:carbohydrate metabolic process"/>
    <property type="evidence" value="ECO:0007669"/>
    <property type="project" value="InterPro"/>
</dbReference>
<dbReference type="Gene3D" id="3.20.20.370">
    <property type="entry name" value="Glycoside hydrolase/deacetylase"/>
    <property type="match status" value="1"/>
</dbReference>
<evidence type="ECO:0000313" key="5">
    <source>
        <dbReference type="Proteomes" id="UP000325182"/>
    </source>
</evidence>
<dbReference type="PROSITE" id="PS51677">
    <property type="entry name" value="NODB"/>
    <property type="match status" value="1"/>
</dbReference>
<evidence type="ECO:0000256" key="2">
    <source>
        <dbReference type="ARBA" id="ARBA00022729"/>
    </source>
</evidence>
<dbReference type="AlphaFoldDB" id="A0A5D4LYW6"/>
<dbReference type="PANTHER" id="PTHR34216">
    <property type="match status" value="1"/>
</dbReference>
<accession>A0A5D4LYW6</accession>
<keyword evidence="2" id="KW-0732">Signal</keyword>
<sequence>MRQMFVKVIFAFGFVSLLSTLFITFGVVISKYDILAEEYPGPSPSNIELGLCEAPKEMRTFAEENNAASIPVLLYHRILKEQDIPQDQYLDGEVNPNIVTTEQFQEQMTYLKENNFVTLTLDELYAFLTKGKAIPENSVVITFDDGYKDNYIEAYPILKEHGFTAANFIVTGFVRNKVHSYTPEKVQYFSRKELQESCDVFEFGSHTYTFHKKELRGEKKIPYLVSKPKQEVKEDIQTSFHQLMNSDFFAYPYGDYTPETIEILKELGTKMAFALEERDASPADHIYEVPRYPITYSHSFTEFKEYVD</sequence>
<comment type="subcellular location">
    <subcellularLocation>
        <location evidence="1">Secreted</location>
    </subcellularLocation>
</comment>
<dbReference type="Pfam" id="PF01522">
    <property type="entry name" value="Polysacc_deac_1"/>
    <property type="match status" value="1"/>
</dbReference>